<accession>A0A933DTJ6</accession>
<gene>
    <name evidence="3" type="ORF">HY474_00075</name>
</gene>
<feature type="transmembrane region" description="Helical" evidence="2">
    <location>
        <begin position="164"/>
        <end position="183"/>
    </location>
</feature>
<keyword evidence="2" id="KW-1133">Transmembrane helix</keyword>
<protein>
    <submittedName>
        <fullName evidence="3">S-layer family protein</fullName>
    </submittedName>
</protein>
<comment type="caution">
    <text evidence="3">The sequence shown here is derived from an EMBL/GenBank/DDBJ whole genome shotgun (WGS) entry which is preliminary data.</text>
</comment>
<evidence type="ECO:0000313" key="3">
    <source>
        <dbReference type="EMBL" id="MBI4132013.1"/>
    </source>
</evidence>
<reference evidence="3" key="1">
    <citation type="submission" date="2020-07" db="EMBL/GenBank/DDBJ databases">
        <title>Huge and variable diversity of episymbiotic CPR bacteria and DPANN archaea in groundwater ecosystems.</title>
        <authorList>
            <person name="He C.Y."/>
            <person name="Keren R."/>
            <person name="Whittaker M."/>
            <person name="Farag I.F."/>
            <person name="Doudna J."/>
            <person name="Cate J.H.D."/>
            <person name="Banfield J.F."/>
        </authorList>
    </citation>
    <scope>NUCLEOTIDE SEQUENCE</scope>
    <source>
        <strain evidence="3">NC_groundwater_1226_Ag_S-0.1um_59_124</strain>
    </source>
</reference>
<evidence type="ECO:0000256" key="1">
    <source>
        <dbReference type="SAM" id="MobiDB-lite"/>
    </source>
</evidence>
<dbReference type="EMBL" id="JACQMJ010000004">
    <property type="protein sequence ID" value="MBI4132013.1"/>
    <property type="molecule type" value="Genomic_DNA"/>
</dbReference>
<dbReference type="Proteomes" id="UP000704960">
    <property type="component" value="Unassembled WGS sequence"/>
</dbReference>
<keyword evidence="2" id="KW-0812">Transmembrane</keyword>
<feature type="non-terminal residue" evidence="3">
    <location>
        <position position="832"/>
    </location>
</feature>
<name>A0A933DTJ6_9BACT</name>
<organism evidence="3 4">
    <name type="scientific">Candidatus Sungiibacteriota bacterium</name>
    <dbReference type="NCBI Taxonomy" id="2750080"/>
    <lineage>
        <taxon>Bacteria</taxon>
        <taxon>Candidatus Sungiibacteriota</taxon>
    </lineage>
</organism>
<dbReference type="AlphaFoldDB" id="A0A933DTJ6"/>
<evidence type="ECO:0000313" key="4">
    <source>
        <dbReference type="Proteomes" id="UP000704960"/>
    </source>
</evidence>
<feature type="region of interest" description="Disordered" evidence="1">
    <location>
        <begin position="355"/>
        <end position="377"/>
    </location>
</feature>
<proteinExistence type="predicted"/>
<sequence length="832" mass="85861">MIIRDGTIYFALKEIAPQSPYSADYLRIRILQKKLQGTKVGREWYTSREWLDEYLARYAIKQFQPEAPKSEAILEPGLPEAHTIETASAPGVASPQAAEVESAAPVMANESIAVEGSAAGNSFEFKGLKLEKFKDGNLELKEEILRRHDFRELVGRLRMPVPKLFFAAPLIAALAFAALWPAGAKLFPWRAAAAEKISAVAHDAGAFLLSVEPPELQDFEKLFGAISDWPDAFEKRFAGMDRKRPVQESGEDNFGVGVAFRSAIAAAFQQVGDFALEARIPSPAEFSAGVAALIDVPSRITGSVTSISSIGDALRDFLSSLPRPRLPERLALLFNLTSPPLTAPQANAPVRLALEPKGQGSGSEQESPAPPEESVTPQQVALGAPLPQTPVRQVIETIETREVVRPADVSAFQAKLDELNAGLRTQVSKLITDVASLYDISDRKVTITRAFAPSQSINELQELKVDSGLTVRSGDITLSTGSLTLSGSSATLTTGGGLTVSGSAAISGTLGVSGTGTSTIGYGFTGATSGGSIGFGTSSPSQFFSVSGNTYLTGGLGLGTVTTSPGGLQTTGMAVIGSTLDVLGTGTSTFSGPLVIAGALSVNAGVVTISSTSTVTTQFAITRGAVSPHTFSSWATGVANSAVTDATLLVNSASAVADSNLLGIAIAGSPRFIVDAEGDIYGRNLILEGATTQASTTVSGAITIEGNATIGDAANADTHIIRGATNLYASTTQAALDIWNSSNGDILSLRSGTGQTPTTSFTFSSGGNFGIGSTTPTVGLSVATSTYITAGLGVGEATTSSGGLLVKGLGVFAQTLDIRGTGTSTYAGGITA</sequence>
<keyword evidence="2" id="KW-0472">Membrane</keyword>
<evidence type="ECO:0000256" key="2">
    <source>
        <dbReference type="SAM" id="Phobius"/>
    </source>
</evidence>